<protein>
    <submittedName>
        <fullName evidence="2">Uncharacterized protein</fullName>
    </submittedName>
</protein>
<keyword evidence="3" id="KW-1185">Reference proteome</keyword>
<evidence type="ECO:0000256" key="1">
    <source>
        <dbReference type="SAM" id="MobiDB-lite"/>
    </source>
</evidence>
<accession>A0AAV7LBN2</accession>
<gene>
    <name evidence="2" type="ORF">NDU88_001665</name>
</gene>
<reference evidence="2" key="1">
    <citation type="journal article" date="2022" name="bioRxiv">
        <title>Sequencing and chromosome-scale assembly of the giantPleurodeles waltlgenome.</title>
        <authorList>
            <person name="Brown T."/>
            <person name="Elewa A."/>
            <person name="Iarovenko S."/>
            <person name="Subramanian E."/>
            <person name="Araus A.J."/>
            <person name="Petzold A."/>
            <person name="Susuki M."/>
            <person name="Suzuki K.-i.T."/>
            <person name="Hayashi T."/>
            <person name="Toyoda A."/>
            <person name="Oliveira C."/>
            <person name="Osipova E."/>
            <person name="Leigh N.D."/>
            <person name="Simon A."/>
            <person name="Yun M.H."/>
        </authorList>
    </citation>
    <scope>NUCLEOTIDE SEQUENCE</scope>
    <source>
        <strain evidence="2">20211129_DDA</strain>
        <tissue evidence="2">Liver</tissue>
    </source>
</reference>
<organism evidence="2 3">
    <name type="scientific">Pleurodeles waltl</name>
    <name type="common">Iberian ribbed newt</name>
    <dbReference type="NCBI Taxonomy" id="8319"/>
    <lineage>
        <taxon>Eukaryota</taxon>
        <taxon>Metazoa</taxon>
        <taxon>Chordata</taxon>
        <taxon>Craniata</taxon>
        <taxon>Vertebrata</taxon>
        <taxon>Euteleostomi</taxon>
        <taxon>Amphibia</taxon>
        <taxon>Batrachia</taxon>
        <taxon>Caudata</taxon>
        <taxon>Salamandroidea</taxon>
        <taxon>Salamandridae</taxon>
        <taxon>Pleurodelinae</taxon>
        <taxon>Pleurodeles</taxon>
    </lineage>
</organism>
<dbReference type="Proteomes" id="UP001066276">
    <property type="component" value="Chromosome 11"/>
</dbReference>
<feature type="compositionally biased region" description="Basic and acidic residues" evidence="1">
    <location>
        <begin position="88"/>
        <end position="99"/>
    </location>
</feature>
<dbReference type="EMBL" id="JANPWB010000015">
    <property type="protein sequence ID" value="KAJ1088508.1"/>
    <property type="molecule type" value="Genomic_DNA"/>
</dbReference>
<feature type="region of interest" description="Disordered" evidence="1">
    <location>
        <begin position="45"/>
        <end position="122"/>
    </location>
</feature>
<dbReference type="AlphaFoldDB" id="A0AAV7LBN2"/>
<evidence type="ECO:0000313" key="2">
    <source>
        <dbReference type="EMBL" id="KAJ1088508.1"/>
    </source>
</evidence>
<name>A0AAV7LBN2_PLEWA</name>
<evidence type="ECO:0000313" key="3">
    <source>
        <dbReference type="Proteomes" id="UP001066276"/>
    </source>
</evidence>
<proteinExistence type="predicted"/>
<sequence length="122" mass="12550">MGGGTGPQTDADGTDGVKSGVRFNPKEIQTRHAYRPVRAKLLGATWPRPAGDSAIRTERQGGGVSATSLAPRSEGARSPGRLVPSDTGGKENKGQRSPELRSVLSPLSIFERAGTGGGRGVA</sequence>
<feature type="region of interest" description="Disordered" evidence="1">
    <location>
        <begin position="1"/>
        <end position="32"/>
    </location>
</feature>
<comment type="caution">
    <text evidence="2">The sequence shown here is derived from an EMBL/GenBank/DDBJ whole genome shotgun (WGS) entry which is preliminary data.</text>
</comment>